<dbReference type="EMBL" id="MLJW01000079">
    <property type="protein sequence ID" value="OIR01951.1"/>
    <property type="molecule type" value="Genomic_DNA"/>
</dbReference>
<proteinExistence type="predicted"/>
<dbReference type="AlphaFoldDB" id="A0A1J5S157"/>
<protein>
    <recommendedName>
        <fullName evidence="1">Ribbon-helix-helix domain-containing protein</fullName>
    </recommendedName>
</protein>
<accession>A0A1J5S157</accession>
<name>A0A1J5S157_9ZZZZ</name>
<sequence length="132" mass="14982">MCKIFISADPELYRCRSRSLRLSGVATSIRLENQFWQVLEEIGRRDGLSIAQLITRLYEELADTGGDCANFSSFLRVSCLRYLALQLSGRIPADVEVPIRSLDADWVLAGEKQSQPIGEKRAYCAPWRLTDR</sequence>
<gene>
    <name evidence="2" type="ORF">GALL_160380</name>
</gene>
<dbReference type="InterPro" id="IPR027373">
    <property type="entry name" value="RHH_dom"/>
</dbReference>
<reference evidence="2" key="1">
    <citation type="submission" date="2016-10" db="EMBL/GenBank/DDBJ databases">
        <title>Sequence of Gallionella enrichment culture.</title>
        <authorList>
            <person name="Poehlein A."/>
            <person name="Muehling M."/>
            <person name="Daniel R."/>
        </authorList>
    </citation>
    <scope>NUCLEOTIDE SEQUENCE</scope>
</reference>
<dbReference type="Gene3D" id="1.10.3990.20">
    <property type="entry name" value="protein bp1543"/>
    <property type="match status" value="1"/>
</dbReference>
<comment type="caution">
    <text evidence="2">The sequence shown here is derived from an EMBL/GenBank/DDBJ whole genome shotgun (WGS) entry which is preliminary data.</text>
</comment>
<dbReference type="Pfam" id="PF13467">
    <property type="entry name" value="RHH_4"/>
    <property type="match status" value="1"/>
</dbReference>
<evidence type="ECO:0000259" key="1">
    <source>
        <dbReference type="Pfam" id="PF13467"/>
    </source>
</evidence>
<feature type="domain" description="Ribbon-helix-helix" evidence="1">
    <location>
        <begin position="15"/>
        <end position="83"/>
    </location>
</feature>
<dbReference type="InterPro" id="IPR038268">
    <property type="entry name" value="RHH_sf"/>
</dbReference>
<evidence type="ECO:0000313" key="2">
    <source>
        <dbReference type="EMBL" id="OIR01951.1"/>
    </source>
</evidence>
<organism evidence="2">
    <name type="scientific">mine drainage metagenome</name>
    <dbReference type="NCBI Taxonomy" id="410659"/>
    <lineage>
        <taxon>unclassified sequences</taxon>
        <taxon>metagenomes</taxon>
        <taxon>ecological metagenomes</taxon>
    </lineage>
</organism>